<dbReference type="Proteomes" id="UP000070371">
    <property type="component" value="Chromosome"/>
</dbReference>
<feature type="chain" id="PRO_5007443302" description="Glycine zipper family protein" evidence="1">
    <location>
        <begin position="25"/>
        <end position="124"/>
    </location>
</feature>
<evidence type="ECO:0008006" key="4">
    <source>
        <dbReference type="Google" id="ProtNLM"/>
    </source>
</evidence>
<gene>
    <name evidence="2" type="ORF">RC74_14005</name>
</gene>
<protein>
    <recommendedName>
        <fullName evidence="4">Glycine zipper family protein</fullName>
    </recommendedName>
</protein>
<sequence>MLKLTKISVVPLLFLATACTNTGAGYTPIIDGPVSANYNYDLSQCQNLAASQPLVDEGTIGTVATAAAVGGAASAISKGSTYQSGRGVAIGALVGATGSALQNNSNREVLVRNCMRGRGYNVVG</sequence>
<dbReference type="PROSITE" id="PS51257">
    <property type="entry name" value="PROKAR_LIPOPROTEIN"/>
    <property type="match status" value="1"/>
</dbReference>
<dbReference type="KEGG" id="hat:RC74_14005"/>
<keyword evidence="3" id="KW-1185">Reference proteome</keyword>
<name>A0A126V2Q8_9RHOB</name>
<evidence type="ECO:0000313" key="2">
    <source>
        <dbReference type="EMBL" id="AML52235.1"/>
    </source>
</evidence>
<accession>A0A126V2Q8</accession>
<dbReference type="EMBL" id="CP014327">
    <property type="protein sequence ID" value="AML52235.1"/>
    <property type="molecule type" value="Genomic_DNA"/>
</dbReference>
<reference evidence="2 3" key="1">
    <citation type="submission" date="2016-02" db="EMBL/GenBank/DDBJ databases">
        <title>Complete genome sequence of Halocynthiibacter arcticus PAMC 20958t from arctic marine sediment.</title>
        <authorList>
            <person name="Lee Y.M."/>
            <person name="Baek K."/>
            <person name="Lee H.K."/>
            <person name="Shin S.C."/>
        </authorList>
    </citation>
    <scope>NUCLEOTIDE SEQUENCE [LARGE SCALE GENOMIC DNA]</scope>
    <source>
        <strain evidence="2">PAMC 20958</strain>
    </source>
</reference>
<keyword evidence="1" id="KW-0732">Signal</keyword>
<dbReference type="RefSeq" id="WP_039001195.1">
    <property type="nucleotide sequence ID" value="NZ_CP014327.1"/>
</dbReference>
<dbReference type="OrthoDB" id="7067979at2"/>
<evidence type="ECO:0000256" key="1">
    <source>
        <dbReference type="SAM" id="SignalP"/>
    </source>
</evidence>
<evidence type="ECO:0000313" key="3">
    <source>
        <dbReference type="Proteomes" id="UP000070371"/>
    </source>
</evidence>
<feature type="signal peptide" evidence="1">
    <location>
        <begin position="1"/>
        <end position="24"/>
    </location>
</feature>
<dbReference type="AlphaFoldDB" id="A0A126V2Q8"/>
<proteinExistence type="predicted"/>
<organism evidence="2 3">
    <name type="scientific">Falsihalocynthiibacter arcticus</name>
    <dbReference type="NCBI Taxonomy" id="1579316"/>
    <lineage>
        <taxon>Bacteria</taxon>
        <taxon>Pseudomonadati</taxon>
        <taxon>Pseudomonadota</taxon>
        <taxon>Alphaproteobacteria</taxon>
        <taxon>Rhodobacterales</taxon>
        <taxon>Roseobacteraceae</taxon>
        <taxon>Falsihalocynthiibacter</taxon>
    </lineage>
</organism>